<evidence type="ECO:0000259" key="9">
    <source>
        <dbReference type="PROSITE" id="PS50111"/>
    </source>
</evidence>
<evidence type="ECO:0000256" key="4">
    <source>
        <dbReference type="ARBA" id="ARBA00023136"/>
    </source>
</evidence>
<feature type="domain" description="Methyl-accepting transducer" evidence="9">
    <location>
        <begin position="348"/>
        <end position="584"/>
    </location>
</feature>
<evidence type="ECO:0000256" key="6">
    <source>
        <dbReference type="ARBA" id="ARBA00029447"/>
    </source>
</evidence>
<dbReference type="Proteomes" id="UP000254069">
    <property type="component" value="Unassembled WGS sequence"/>
</dbReference>
<dbReference type="SUPFAM" id="SSF58104">
    <property type="entry name" value="Methyl-accepting chemotaxis protein (MCP) signaling domain"/>
    <property type="match status" value="1"/>
</dbReference>
<dbReference type="GO" id="GO:0016020">
    <property type="term" value="C:membrane"/>
    <property type="evidence" value="ECO:0007669"/>
    <property type="project" value="UniProtKB-SubCell"/>
</dbReference>
<name>A0A380AE07_9GAMM</name>
<dbReference type="PANTHER" id="PTHR32089:SF119">
    <property type="entry name" value="METHYL-ACCEPTING CHEMOTAXIS PROTEIN CTPL"/>
    <property type="match status" value="1"/>
</dbReference>
<dbReference type="SMART" id="SM00283">
    <property type="entry name" value="MA"/>
    <property type="match status" value="1"/>
</dbReference>
<dbReference type="PANTHER" id="PTHR32089">
    <property type="entry name" value="METHYL-ACCEPTING CHEMOTAXIS PROTEIN MCPB"/>
    <property type="match status" value="1"/>
</dbReference>
<dbReference type="CDD" id="cd06225">
    <property type="entry name" value="HAMP"/>
    <property type="match status" value="1"/>
</dbReference>
<keyword evidence="3 8" id="KW-1133">Transmembrane helix</keyword>
<reference evidence="11 12" key="1">
    <citation type="submission" date="2018-06" db="EMBL/GenBank/DDBJ databases">
        <authorList>
            <consortium name="Pathogen Informatics"/>
            <person name="Doyle S."/>
        </authorList>
    </citation>
    <scope>NUCLEOTIDE SEQUENCE [LARGE SCALE GENOMIC DNA]</scope>
    <source>
        <strain evidence="11 12">NCTC10738</strain>
    </source>
</reference>
<feature type="domain" description="HAMP" evidence="10">
    <location>
        <begin position="290"/>
        <end position="343"/>
    </location>
</feature>
<gene>
    <name evidence="11" type="primary">mcpA_1</name>
    <name evidence="11" type="ORF">NCTC10738_02673</name>
</gene>
<dbReference type="PROSITE" id="PS50885">
    <property type="entry name" value="HAMP"/>
    <property type="match status" value="1"/>
</dbReference>
<evidence type="ECO:0000259" key="10">
    <source>
        <dbReference type="PROSITE" id="PS50885"/>
    </source>
</evidence>
<accession>A0A380AE07</accession>
<keyword evidence="4 8" id="KW-0472">Membrane</keyword>
<comment type="subcellular location">
    <subcellularLocation>
        <location evidence="1">Membrane</location>
        <topology evidence="1">Multi-pass membrane protein</topology>
    </subcellularLocation>
</comment>
<dbReference type="InterPro" id="IPR032255">
    <property type="entry name" value="HBM"/>
</dbReference>
<dbReference type="FunFam" id="1.10.287.950:FF:000001">
    <property type="entry name" value="Methyl-accepting chemotaxis sensory transducer"/>
    <property type="match status" value="1"/>
</dbReference>
<proteinExistence type="inferred from homology"/>
<sequence length="620" mass="68415">MLIRHKLLLSAAVSIGALVLMFALQQYSSSVQTELSIAIQKVVELDKEVLSMRKNEKDFFDRQDLKYVEIHQQEAQATAQLMQELAVIFKEYDLPEAPINSFNRDLVSYRQLFAGVVKLQQEIGLDTKSGLYGELRSAVHNVESLVAEHNVPELMVLMLQLRRNEKDFMLLRDLSYLNKFDSNIERFNEALSASLLDYSVRSNIEQLMSKYQQSFKSLVAKEQQLGLDESKGMMGQLREAIFATESSSTKLRELAIAKVENEQQNSFMLGLALFGLIALVLVISTVVIIRSIMGPVERITGIISRIEQQKDLSLRCDVGSNDELGMIGRHFNSMVESFQKLIEQVIESVDAMRQSCEELSRNAISASEGVSKQLNETDMVATAITEMGATIDEIAKNTELAASKAGQTYHNAQEGQIGVEDTISKIQSLAQQLDDSANVVAELEKDSQTIGSVLDVIRGIAEQTNLLALNAAIEAARAGEQGRGFAVVADEVRSLAMRTQESTEEIASIIQTLQSRTHSIVDIMEQSQKQGGESAQQAASAGTLLAQINADVTNIMDMSTQIAAAIEEQSMVAAEVNKNVVVIRDIAEESAQAAEENATASDEVRHRADYLHQAVSQFKI</sequence>
<comment type="similarity">
    <text evidence="6">Belongs to the methyl-accepting chemotaxis (MCP) protein family.</text>
</comment>
<dbReference type="Pfam" id="PF00672">
    <property type="entry name" value="HAMP"/>
    <property type="match status" value="1"/>
</dbReference>
<dbReference type="CDD" id="cd11386">
    <property type="entry name" value="MCP_signal"/>
    <property type="match status" value="1"/>
</dbReference>
<dbReference type="SMART" id="SM01358">
    <property type="entry name" value="HBM"/>
    <property type="match status" value="1"/>
</dbReference>
<dbReference type="PROSITE" id="PS50111">
    <property type="entry name" value="CHEMOTAXIS_TRANSDUC_2"/>
    <property type="match status" value="1"/>
</dbReference>
<evidence type="ECO:0000256" key="3">
    <source>
        <dbReference type="ARBA" id="ARBA00022989"/>
    </source>
</evidence>
<protein>
    <submittedName>
        <fullName evidence="11">H1</fullName>
    </submittedName>
</protein>
<dbReference type="RefSeq" id="WP_115389867.1">
    <property type="nucleotide sequence ID" value="NZ_JADZHC010000067.1"/>
</dbReference>
<dbReference type="Gene3D" id="1.10.287.950">
    <property type="entry name" value="Methyl-accepting chemotaxis protein"/>
    <property type="match status" value="1"/>
</dbReference>
<organism evidence="11 12">
    <name type="scientific">Shewanella algae</name>
    <dbReference type="NCBI Taxonomy" id="38313"/>
    <lineage>
        <taxon>Bacteria</taxon>
        <taxon>Pseudomonadati</taxon>
        <taxon>Pseudomonadota</taxon>
        <taxon>Gammaproteobacteria</taxon>
        <taxon>Alteromonadales</taxon>
        <taxon>Shewanellaceae</taxon>
        <taxon>Shewanella</taxon>
    </lineage>
</organism>
<evidence type="ECO:0000313" key="12">
    <source>
        <dbReference type="Proteomes" id="UP000254069"/>
    </source>
</evidence>
<dbReference type="GO" id="GO:0007165">
    <property type="term" value="P:signal transduction"/>
    <property type="evidence" value="ECO:0007669"/>
    <property type="project" value="UniProtKB-KW"/>
</dbReference>
<dbReference type="GO" id="GO:0006935">
    <property type="term" value="P:chemotaxis"/>
    <property type="evidence" value="ECO:0007669"/>
    <property type="project" value="UniProtKB-ARBA"/>
</dbReference>
<evidence type="ECO:0000256" key="5">
    <source>
        <dbReference type="ARBA" id="ARBA00023224"/>
    </source>
</evidence>
<dbReference type="InterPro" id="IPR004089">
    <property type="entry name" value="MCPsignal_dom"/>
</dbReference>
<keyword evidence="2 8" id="KW-0812">Transmembrane</keyword>
<evidence type="ECO:0000256" key="1">
    <source>
        <dbReference type="ARBA" id="ARBA00004141"/>
    </source>
</evidence>
<evidence type="ECO:0000313" key="11">
    <source>
        <dbReference type="EMBL" id="SUI78885.1"/>
    </source>
</evidence>
<evidence type="ECO:0000256" key="8">
    <source>
        <dbReference type="SAM" id="Phobius"/>
    </source>
</evidence>
<feature type="transmembrane region" description="Helical" evidence="8">
    <location>
        <begin position="267"/>
        <end position="289"/>
    </location>
</feature>
<evidence type="ECO:0000256" key="7">
    <source>
        <dbReference type="PROSITE-ProRule" id="PRU00284"/>
    </source>
</evidence>
<keyword evidence="5 7" id="KW-0807">Transducer</keyword>
<dbReference type="Pfam" id="PF00015">
    <property type="entry name" value="MCPsignal"/>
    <property type="match status" value="1"/>
</dbReference>
<keyword evidence="12" id="KW-1185">Reference proteome</keyword>
<evidence type="ECO:0000256" key="2">
    <source>
        <dbReference type="ARBA" id="ARBA00022692"/>
    </source>
</evidence>
<dbReference type="AlphaFoldDB" id="A0A380AE07"/>
<dbReference type="EMBL" id="UGYO01000001">
    <property type="protein sequence ID" value="SUI78885.1"/>
    <property type="molecule type" value="Genomic_DNA"/>
</dbReference>
<dbReference type="InterPro" id="IPR003660">
    <property type="entry name" value="HAMP_dom"/>
</dbReference>
<dbReference type="SMART" id="SM00304">
    <property type="entry name" value="HAMP"/>
    <property type="match status" value="1"/>
</dbReference>